<evidence type="ECO:0000259" key="3">
    <source>
        <dbReference type="PROSITE" id="PS51352"/>
    </source>
</evidence>
<accession>A0ABP6WU28</accession>
<dbReference type="Pfam" id="PF13899">
    <property type="entry name" value="Thioredoxin_7"/>
    <property type="match status" value="1"/>
</dbReference>
<dbReference type="PANTHER" id="PTHR10438:SF468">
    <property type="entry name" value="THIOREDOXIN-1-RELATED"/>
    <property type="match status" value="1"/>
</dbReference>
<reference evidence="5" key="1">
    <citation type="journal article" date="2019" name="Int. J. Syst. Evol. Microbiol.">
        <title>The Global Catalogue of Microorganisms (GCM) 10K type strain sequencing project: providing services to taxonomists for standard genome sequencing and annotation.</title>
        <authorList>
            <consortium name="The Broad Institute Genomics Platform"/>
            <consortium name="The Broad Institute Genome Sequencing Center for Infectious Disease"/>
            <person name="Wu L."/>
            <person name="Ma J."/>
        </authorList>
    </citation>
    <scope>NUCLEOTIDE SEQUENCE [LARGE SCALE GENOMIC DNA]</scope>
    <source>
        <strain evidence="5">JCM 17111</strain>
    </source>
</reference>
<comment type="caution">
    <text evidence="4">The sequence shown here is derived from an EMBL/GenBank/DDBJ whole genome shotgun (WGS) entry which is preliminary data.</text>
</comment>
<protein>
    <recommendedName>
        <fullName evidence="3">Thioredoxin domain-containing protein</fullName>
    </recommendedName>
</protein>
<keyword evidence="2" id="KW-0732">Signal</keyword>
<evidence type="ECO:0000256" key="1">
    <source>
        <dbReference type="SAM" id="Coils"/>
    </source>
</evidence>
<keyword evidence="1" id="KW-0175">Coiled coil</keyword>
<dbReference type="Gene3D" id="3.40.30.10">
    <property type="entry name" value="Glutaredoxin"/>
    <property type="match status" value="1"/>
</dbReference>
<dbReference type="EMBL" id="BAABCY010000015">
    <property type="protein sequence ID" value="GAA3556020.1"/>
    <property type="molecule type" value="Genomic_DNA"/>
</dbReference>
<dbReference type="InterPro" id="IPR013766">
    <property type="entry name" value="Thioredoxin_domain"/>
</dbReference>
<feature type="signal peptide" evidence="2">
    <location>
        <begin position="1"/>
        <end position="22"/>
    </location>
</feature>
<evidence type="ECO:0000256" key="2">
    <source>
        <dbReference type="SAM" id="SignalP"/>
    </source>
</evidence>
<dbReference type="InterPro" id="IPR050620">
    <property type="entry name" value="Thioredoxin_H-type-like"/>
</dbReference>
<name>A0ABP6WU28_9FLAO</name>
<evidence type="ECO:0000313" key="4">
    <source>
        <dbReference type="EMBL" id="GAA3556020.1"/>
    </source>
</evidence>
<gene>
    <name evidence="4" type="ORF">GCM10022395_04200</name>
</gene>
<dbReference type="Proteomes" id="UP001500954">
    <property type="component" value="Unassembled WGS sequence"/>
</dbReference>
<sequence length="413" mass="47363">MKIVSRTIVLAFALILSISVNAQEHHIAFLKQPKWKKVLKMAKKQNKPIFVDAYTTWCGPCKIMDRDVFTNKAVADFFNESFINVKMDMEKGEGNQLKLDWEVKAFPTLLYFNADGEIVHRVVGAFGVDEFMNYSKMALDENKMAKNLQKRYDAGDRDGAFMYDYLVSLRLGYHKELETKVANDYLASLSNDDLLKEENWNVVKYFMKDPTSKGFQFLVNNQDKLAKVIGDEEVAAKFYKTIDKQIESWSFWYGDKPFETEKETSLITFLQQSNYDKAPVLLGKLLANKYKRLEDKEQYLSTLEYIVNFNLAEGSNRIVQYANNVMDTYKSDRAWAKALLWLKIAEAKETRVEHKVAILEAKSKVLGKLGNKTEAELAALAAKKADKEAEKAGTKIHTVPMMKMTGMTPKKTN</sequence>
<evidence type="ECO:0000313" key="5">
    <source>
        <dbReference type="Proteomes" id="UP001500954"/>
    </source>
</evidence>
<organism evidence="4 5">
    <name type="scientific">Snuella lapsa</name>
    <dbReference type="NCBI Taxonomy" id="870481"/>
    <lineage>
        <taxon>Bacteria</taxon>
        <taxon>Pseudomonadati</taxon>
        <taxon>Bacteroidota</taxon>
        <taxon>Flavobacteriia</taxon>
        <taxon>Flavobacteriales</taxon>
        <taxon>Flavobacteriaceae</taxon>
        <taxon>Snuella</taxon>
    </lineage>
</organism>
<dbReference type="PANTHER" id="PTHR10438">
    <property type="entry name" value="THIOREDOXIN"/>
    <property type="match status" value="1"/>
</dbReference>
<dbReference type="InterPro" id="IPR036249">
    <property type="entry name" value="Thioredoxin-like_sf"/>
</dbReference>
<dbReference type="RefSeq" id="WP_345004111.1">
    <property type="nucleotide sequence ID" value="NZ_BAABCY010000015.1"/>
</dbReference>
<feature type="domain" description="Thioredoxin" evidence="3">
    <location>
        <begin position="5"/>
        <end position="140"/>
    </location>
</feature>
<feature type="coiled-coil region" evidence="1">
    <location>
        <begin position="342"/>
        <end position="390"/>
    </location>
</feature>
<dbReference type="SUPFAM" id="SSF52833">
    <property type="entry name" value="Thioredoxin-like"/>
    <property type="match status" value="1"/>
</dbReference>
<keyword evidence="5" id="KW-1185">Reference proteome</keyword>
<dbReference type="PROSITE" id="PS51352">
    <property type="entry name" value="THIOREDOXIN_2"/>
    <property type="match status" value="1"/>
</dbReference>
<proteinExistence type="predicted"/>
<feature type="chain" id="PRO_5045234631" description="Thioredoxin domain-containing protein" evidence="2">
    <location>
        <begin position="23"/>
        <end position="413"/>
    </location>
</feature>